<accession>A0A7S3JN68</accession>
<proteinExistence type="predicted"/>
<dbReference type="EMBL" id="HBIJ01000249">
    <property type="protein sequence ID" value="CAE0359472.1"/>
    <property type="molecule type" value="Transcribed_RNA"/>
</dbReference>
<evidence type="ECO:0000313" key="1">
    <source>
        <dbReference type="EMBL" id="CAE0359472.1"/>
    </source>
</evidence>
<reference evidence="1" key="1">
    <citation type="submission" date="2021-01" db="EMBL/GenBank/DDBJ databases">
        <authorList>
            <person name="Corre E."/>
            <person name="Pelletier E."/>
            <person name="Niang G."/>
            <person name="Scheremetjew M."/>
            <person name="Finn R."/>
            <person name="Kale V."/>
            <person name="Holt S."/>
            <person name="Cochrane G."/>
            <person name="Meng A."/>
            <person name="Brown T."/>
            <person name="Cohen L."/>
        </authorList>
    </citation>
    <scope>NUCLEOTIDE SEQUENCE</scope>
    <source>
        <strain evidence="1">CCMP1510</strain>
    </source>
</reference>
<name>A0A7S3JN68_9STRA</name>
<organism evidence="1">
    <name type="scientific">Aureoumbra lagunensis</name>
    <dbReference type="NCBI Taxonomy" id="44058"/>
    <lineage>
        <taxon>Eukaryota</taxon>
        <taxon>Sar</taxon>
        <taxon>Stramenopiles</taxon>
        <taxon>Ochrophyta</taxon>
        <taxon>Pelagophyceae</taxon>
        <taxon>Pelagomonadales</taxon>
        <taxon>Aureoumbra</taxon>
    </lineage>
</organism>
<protein>
    <submittedName>
        <fullName evidence="1">Uncharacterized protein</fullName>
    </submittedName>
</protein>
<dbReference type="AlphaFoldDB" id="A0A7S3JN68"/>
<gene>
    <name evidence="1" type="ORF">ALAG00032_LOCUS200</name>
</gene>
<sequence>MEMSRKYPSSDEILKGCRGVVDAAGTWPPGWCAEQLCPVIVKDEENYSDLCIKKTKVPSLYRVQIDSKWFFGTRGAVRRLTPAVLRDVQKIKGKHINALEMRDEPCLVLLMRNDDLQAIDDFADLVKEKVDELKAIRVETISSDDGTSKVWNDVEAPFFVSAVRATILADTPIRLQLAGDQGAIKIGLALAQRDRWFIDISHLVFFSESDATSAWNLSKTHSSGTQSAADCLRRGRISTACALLSGQPLIQQEIHDDLLYAECEARALKDIGQPILTTKKSLANTNKSIEALMAADNFTKEDTTQASSVWKELINLAASMEVCDSNKKISNFTKLSRLRRLEDRLVRASKQKILIPFAVADALLTKNCTKEDQLKRVVASGCADALISLNLGMIEKSIDNTYFSNICSQQRPRVSRASMLNALKMPGLAKVNHDLWRMRNVYGTYEAVVNAQEDAFETLRCIQSELGIPNGELMATENTPRIRLGLLHTQDVRLEIEADTQSALFNTVTRTILSRLRGSVFERRSDEFFMIFDDQSRDQLLPCTVFCVSVNDDLFDAHCVYSQPPKSSSCCKRHTMPNPRASPNFRAELQFKMMLQPLRRAEQLIHALLEISKAPFSDTSLRKILAADIILAVLDAFDLPYLFFPYAFRAMLVRAFGSTAASSPQAIVTNLATHGLPALGVHSMNVLHDLASLLRNVRTQLEEAEANLFSSSHSSSICN</sequence>